<dbReference type="EMBL" id="CP032125">
    <property type="protein sequence ID" value="AXX96676.1"/>
    <property type="molecule type" value="Genomic_DNA"/>
</dbReference>
<feature type="signal peptide" evidence="1">
    <location>
        <begin position="1"/>
        <end position="20"/>
    </location>
</feature>
<dbReference type="AlphaFoldDB" id="A0A347UCU8"/>
<gene>
    <name evidence="2" type="ORF">BAR1_01210</name>
</gene>
<proteinExistence type="predicted"/>
<reference evidence="2 3" key="1">
    <citation type="submission" date="2018-09" db="EMBL/GenBank/DDBJ databases">
        <title>Profundibacter amoris BAR1 gen. nov., sp. nov., a new member of the Roseobacter clade isolated at Lokis Castle Vent Field on the Arctic Mid-Oceanic Ridge.</title>
        <authorList>
            <person name="Le Moine Bauer S."/>
            <person name="Sjoeberg A.G."/>
            <person name="L'Haridon S."/>
            <person name="Stokke R."/>
            <person name="Roalkvam I."/>
            <person name="Steen I.H."/>
            <person name="Dahle H."/>
        </authorList>
    </citation>
    <scope>NUCLEOTIDE SEQUENCE [LARGE SCALE GENOMIC DNA]</scope>
    <source>
        <strain evidence="2 3">BAR1</strain>
    </source>
</reference>
<evidence type="ECO:0000256" key="1">
    <source>
        <dbReference type="SAM" id="SignalP"/>
    </source>
</evidence>
<dbReference type="KEGG" id="pamo:BAR1_01210"/>
<dbReference type="RefSeq" id="WP_118941334.1">
    <property type="nucleotide sequence ID" value="NZ_CP032125.1"/>
</dbReference>
<dbReference type="Proteomes" id="UP000261704">
    <property type="component" value="Chromosome"/>
</dbReference>
<name>A0A347UCU8_9RHOB</name>
<dbReference type="OrthoDB" id="6159094at2"/>
<protein>
    <submittedName>
        <fullName evidence="2">Uncharacterized protein</fullName>
    </submittedName>
</protein>
<organism evidence="2 3">
    <name type="scientific">Profundibacter amoris</name>
    <dbReference type="NCBI Taxonomy" id="2171755"/>
    <lineage>
        <taxon>Bacteria</taxon>
        <taxon>Pseudomonadati</taxon>
        <taxon>Pseudomonadota</taxon>
        <taxon>Alphaproteobacteria</taxon>
        <taxon>Rhodobacterales</taxon>
        <taxon>Paracoccaceae</taxon>
        <taxon>Profundibacter</taxon>
    </lineage>
</organism>
<accession>A0A347UCU8</accession>
<keyword evidence="3" id="KW-1185">Reference proteome</keyword>
<keyword evidence="1" id="KW-0732">Signal</keyword>
<evidence type="ECO:0000313" key="3">
    <source>
        <dbReference type="Proteomes" id="UP000261704"/>
    </source>
</evidence>
<feature type="chain" id="PRO_5016913782" evidence="1">
    <location>
        <begin position="21"/>
        <end position="203"/>
    </location>
</feature>
<sequence>MFKPLFALTLCNILPGAAMAATYDDPDWPCIQRKVPEISVAQMWAGPEVTDAILAMGKEPKVATLAAQLALRRVPMDQAEQMIADFAADLGKDRNDMLTALFAKTFAHIASERKSVMAGISRYAHKQTGLSARIEEKRTALVALKSKTPPDYDRQEELQDNLVWEERIFRERAQSLTYVCETPVLLEQRIFAIARAIQSHLAP</sequence>
<evidence type="ECO:0000313" key="2">
    <source>
        <dbReference type="EMBL" id="AXX96676.1"/>
    </source>
</evidence>